<dbReference type="InterPro" id="IPR036438">
    <property type="entry name" value="Insulin-like_sf"/>
</dbReference>
<evidence type="ECO:0000313" key="16">
    <source>
        <dbReference type="Proteomes" id="UP001497482"/>
    </source>
</evidence>
<feature type="compositionally biased region" description="Low complexity" evidence="12">
    <location>
        <begin position="65"/>
        <end position="74"/>
    </location>
</feature>
<dbReference type="InterPro" id="IPR043387">
    <property type="entry name" value="INSL3/INSL4"/>
</dbReference>
<evidence type="ECO:0000256" key="10">
    <source>
        <dbReference type="ARBA" id="ARBA00032881"/>
    </source>
</evidence>
<evidence type="ECO:0000256" key="2">
    <source>
        <dbReference type="ARBA" id="ARBA00009034"/>
    </source>
</evidence>
<keyword evidence="4 11" id="KW-0964">Secreted</keyword>
<keyword evidence="6 13" id="KW-0732">Signal</keyword>
<evidence type="ECO:0000256" key="8">
    <source>
        <dbReference type="ARBA" id="ARBA00025288"/>
    </source>
</evidence>
<gene>
    <name evidence="15" type="ORF">KC01_LOCUS10319</name>
</gene>
<evidence type="ECO:0000256" key="3">
    <source>
        <dbReference type="ARBA" id="ARBA00014427"/>
    </source>
</evidence>
<evidence type="ECO:0000256" key="1">
    <source>
        <dbReference type="ARBA" id="ARBA00004613"/>
    </source>
</evidence>
<evidence type="ECO:0000256" key="6">
    <source>
        <dbReference type="ARBA" id="ARBA00022729"/>
    </source>
</evidence>
<evidence type="ECO:0000256" key="4">
    <source>
        <dbReference type="ARBA" id="ARBA00022525"/>
    </source>
</evidence>
<dbReference type="AlphaFoldDB" id="A0AAV2JNY4"/>
<accession>A0AAV2JNY4</accession>
<comment type="subcellular location">
    <subcellularLocation>
        <location evidence="1 11">Secreted</location>
    </subcellularLocation>
</comment>
<dbReference type="PANTHER" id="PTHR10423">
    <property type="entry name" value="INSULIN-LIKE 3"/>
    <property type="match status" value="1"/>
</dbReference>
<dbReference type="InterPro" id="IPR022353">
    <property type="entry name" value="Insulin_CS"/>
</dbReference>
<evidence type="ECO:0000256" key="13">
    <source>
        <dbReference type="SAM" id="SignalP"/>
    </source>
</evidence>
<name>A0AAV2JNY4_KNICA</name>
<organism evidence="15 16">
    <name type="scientific">Knipowitschia caucasica</name>
    <name type="common">Caucasian dwarf goby</name>
    <name type="synonym">Pomatoschistus caucasicus</name>
    <dbReference type="NCBI Taxonomy" id="637954"/>
    <lineage>
        <taxon>Eukaryota</taxon>
        <taxon>Metazoa</taxon>
        <taxon>Chordata</taxon>
        <taxon>Craniata</taxon>
        <taxon>Vertebrata</taxon>
        <taxon>Euteleostomi</taxon>
        <taxon>Actinopterygii</taxon>
        <taxon>Neopterygii</taxon>
        <taxon>Teleostei</taxon>
        <taxon>Neoteleostei</taxon>
        <taxon>Acanthomorphata</taxon>
        <taxon>Gobiaria</taxon>
        <taxon>Gobiiformes</taxon>
        <taxon>Gobioidei</taxon>
        <taxon>Gobiidae</taxon>
        <taxon>Gobiinae</taxon>
        <taxon>Knipowitschia</taxon>
    </lineage>
</organism>
<dbReference type="Proteomes" id="UP001497482">
    <property type="component" value="Chromosome 14"/>
</dbReference>
<dbReference type="GO" id="GO:0001664">
    <property type="term" value="F:G protein-coupled receptor binding"/>
    <property type="evidence" value="ECO:0007669"/>
    <property type="project" value="TreeGrafter"/>
</dbReference>
<dbReference type="GO" id="GO:0007193">
    <property type="term" value="P:adenylate cyclase-inhibiting G protein-coupled receptor signaling pathway"/>
    <property type="evidence" value="ECO:0007669"/>
    <property type="project" value="TreeGrafter"/>
</dbReference>
<feature type="domain" description="Insulin-like" evidence="14">
    <location>
        <begin position="24"/>
        <end position="124"/>
    </location>
</feature>
<dbReference type="EMBL" id="OZ035836">
    <property type="protein sequence ID" value="CAL1579242.1"/>
    <property type="molecule type" value="Genomic_DNA"/>
</dbReference>
<evidence type="ECO:0000256" key="9">
    <source>
        <dbReference type="ARBA" id="ARBA00032209"/>
    </source>
</evidence>
<dbReference type="PANTHER" id="PTHR10423:SF3">
    <property type="entry name" value="INSULIN-LIKE 3"/>
    <property type="match status" value="1"/>
</dbReference>
<evidence type="ECO:0000313" key="15">
    <source>
        <dbReference type="EMBL" id="CAL1579242.1"/>
    </source>
</evidence>
<dbReference type="Gene3D" id="1.10.100.10">
    <property type="entry name" value="Insulin-like"/>
    <property type="match status" value="1"/>
</dbReference>
<keyword evidence="7" id="KW-1015">Disulfide bond</keyword>
<evidence type="ECO:0000256" key="7">
    <source>
        <dbReference type="ARBA" id="ARBA00023157"/>
    </source>
</evidence>
<evidence type="ECO:0000256" key="12">
    <source>
        <dbReference type="SAM" id="MobiDB-lite"/>
    </source>
</evidence>
<protein>
    <recommendedName>
        <fullName evidence="3">Insulin-like 3</fullName>
    </recommendedName>
    <alternativeName>
        <fullName evidence="10">Leydig insulin-like peptide</fullName>
    </alternativeName>
    <alternativeName>
        <fullName evidence="9">Relaxin-like factor</fullName>
    </alternativeName>
</protein>
<dbReference type="InterPro" id="IPR016179">
    <property type="entry name" value="Insulin-like"/>
</dbReference>
<keyword evidence="5" id="KW-0165">Cleavage on pair of basic residues</keyword>
<dbReference type="SMART" id="SM00078">
    <property type="entry name" value="IlGF"/>
    <property type="match status" value="1"/>
</dbReference>
<feature type="signal peptide" evidence="13">
    <location>
        <begin position="1"/>
        <end position="20"/>
    </location>
</feature>
<dbReference type="Pfam" id="PF00049">
    <property type="entry name" value="Insulin"/>
    <property type="match status" value="1"/>
</dbReference>
<evidence type="ECO:0000256" key="11">
    <source>
        <dbReference type="RuleBase" id="RU000406"/>
    </source>
</evidence>
<feature type="chain" id="PRO_5043886781" description="Insulin-like 3" evidence="13">
    <location>
        <begin position="21"/>
        <end position="124"/>
    </location>
</feature>
<evidence type="ECO:0000259" key="14">
    <source>
        <dbReference type="SMART" id="SM00078"/>
    </source>
</evidence>
<comment type="function">
    <text evidence="8">Seems to play a role in testicular function. May be a trophic hormone with a role in testicular descent in fetal life. Is a ligand for LGR8 receptor.</text>
</comment>
<reference evidence="15 16" key="1">
    <citation type="submission" date="2024-04" db="EMBL/GenBank/DDBJ databases">
        <authorList>
            <person name="Waldvogel A.-M."/>
            <person name="Schoenle A."/>
        </authorList>
    </citation>
    <scope>NUCLEOTIDE SEQUENCE [LARGE SCALE GENOMIC DNA]</scope>
</reference>
<keyword evidence="16" id="KW-1185">Reference proteome</keyword>
<proteinExistence type="inferred from homology"/>
<evidence type="ECO:0000256" key="5">
    <source>
        <dbReference type="ARBA" id="ARBA00022685"/>
    </source>
</evidence>
<dbReference type="PROSITE" id="PS00262">
    <property type="entry name" value="INSULIN"/>
    <property type="match status" value="1"/>
</dbReference>
<dbReference type="GO" id="GO:0005179">
    <property type="term" value="F:hormone activity"/>
    <property type="evidence" value="ECO:0007669"/>
    <property type="project" value="InterPro"/>
</dbReference>
<dbReference type="GO" id="GO:0005615">
    <property type="term" value="C:extracellular space"/>
    <property type="evidence" value="ECO:0007669"/>
    <property type="project" value="TreeGrafter"/>
</dbReference>
<feature type="region of interest" description="Disordered" evidence="12">
    <location>
        <begin position="54"/>
        <end position="79"/>
    </location>
</feature>
<sequence length="124" mass="13550">MSGLRAVLCVVLVLVLTVDAQEDIKMCGRDLIRKAMSYCGGSRLRRAVVTLTMKDRRPVDPSSPPASTSASASALGPVPPQREDMEALVAQWLPLSARMRRTALKISDLCCEKGCSKRELIQFC</sequence>
<comment type="similarity">
    <text evidence="2 11">Belongs to the insulin family.</text>
</comment>
<dbReference type="SUPFAM" id="SSF56994">
    <property type="entry name" value="Insulin-like"/>
    <property type="match status" value="1"/>
</dbReference>